<feature type="domain" description="AAA" evidence="3">
    <location>
        <begin position="143"/>
        <end position="311"/>
    </location>
</feature>
<evidence type="ECO:0000256" key="2">
    <source>
        <dbReference type="ARBA" id="ARBA00022840"/>
    </source>
</evidence>
<dbReference type="InterPro" id="IPR027417">
    <property type="entry name" value="P-loop_NTPase"/>
</dbReference>
<dbReference type="AlphaFoldDB" id="A0A2W5A0U1"/>
<comment type="caution">
    <text evidence="4">The sequence shown here is derived from an EMBL/GenBank/DDBJ whole genome shotgun (WGS) entry which is preliminary data.</text>
</comment>
<gene>
    <name evidence="4" type="ORF">DI626_04520</name>
</gene>
<dbReference type="Gene3D" id="3.40.50.300">
    <property type="entry name" value="P-loop containing nucleotide triphosphate hydrolases"/>
    <property type="match status" value="1"/>
</dbReference>
<dbReference type="Gene3D" id="3.40.50.2300">
    <property type="match status" value="1"/>
</dbReference>
<name>A0A2W5A0U1_9BACT</name>
<dbReference type="GO" id="GO:0051782">
    <property type="term" value="P:negative regulation of cell division"/>
    <property type="evidence" value="ECO:0007669"/>
    <property type="project" value="TreeGrafter"/>
</dbReference>
<evidence type="ECO:0000259" key="3">
    <source>
        <dbReference type="Pfam" id="PF13614"/>
    </source>
</evidence>
<proteinExistence type="predicted"/>
<dbReference type="InterPro" id="IPR011006">
    <property type="entry name" value="CheY-like_superfamily"/>
</dbReference>
<dbReference type="PANTHER" id="PTHR43384:SF6">
    <property type="entry name" value="SEPTUM SITE-DETERMINING PROTEIN MIND HOMOLOG, CHLOROPLASTIC"/>
    <property type="match status" value="1"/>
</dbReference>
<dbReference type="Proteomes" id="UP000249557">
    <property type="component" value="Unassembled WGS sequence"/>
</dbReference>
<organism evidence="4 5">
    <name type="scientific">Micavibrio aeruginosavorus</name>
    <dbReference type="NCBI Taxonomy" id="349221"/>
    <lineage>
        <taxon>Bacteria</taxon>
        <taxon>Pseudomonadati</taxon>
        <taxon>Bdellovibrionota</taxon>
        <taxon>Bdellovibrionia</taxon>
        <taxon>Bdellovibrionales</taxon>
        <taxon>Pseudobdellovibrionaceae</taxon>
        <taxon>Micavibrio</taxon>
    </lineage>
</organism>
<keyword evidence="2" id="KW-0067">ATP-binding</keyword>
<accession>A0A2W5A0U1</accession>
<sequence length="407" mass="43545">MKTETSILLPSAIIDLFLKDRETIEAARALEDDWRFARVKIRVHEGDVETAIRTYTQSGSPDLVFLETDSTDESFVGRLNDLASHCNEGTSAIVIGPVNDVNLYRRLTAMGVSDYLVRPVPQDILGDVIAKGLIEKLGTGGSRLIAMIGAKGGTGVSSVSQILARASSEKFEQKTLLLDAAGAWSTLGVGLGFEPLGSTAEALKAVLAKDTDSLKRMQYQVNERFFVLATGTEPLLETPAQIAQFEDVLNTVMANFPVVIVDLSGAVPSVKKTVLTRAHQITVVSTPSLPSLRSARALIQEIKKLHGGKAENIDLVVNMEGMAPGKEVSRADIKAALDIDPLVSIPFDAKQFIGAESDGKIATDKSVSSLVDKVAPLLRALQKKEAAADTQGGEKLISSLLGKIKKK</sequence>
<keyword evidence="1" id="KW-0547">Nucleotide-binding</keyword>
<evidence type="ECO:0000313" key="4">
    <source>
        <dbReference type="EMBL" id="PZO87216.1"/>
    </source>
</evidence>
<dbReference type="GO" id="GO:0005829">
    <property type="term" value="C:cytosol"/>
    <property type="evidence" value="ECO:0007669"/>
    <property type="project" value="TreeGrafter"/>
</dbReference>
<dbReference type="SUPFAM" id="SSF52172">
    <property type="entry name" value="CheY-like"/>
    <property type="match status" value="1"/>
</dbReference>
<reference evidence="4 5" key="1">
    <citation type="submission" date="2017-08" db="EMBL/GenBank/DDBJ databases">
        <title>Infants hospitalized years apart are colonized by the same room-sourced microbial strains.</title>
        <authorList>
            <person name="Brooks B."/>
            <person name="Olm M.R."/>
            <person name="Firek B.A."/>
            <person name="Baker R."/>
            <person name="Thomas B.C."/>
            <person name="Morowitz M.J."/>
            <person name="Banfield J.F."/>
        </authorList>
    </citation>
    <scope>NUCLEOTIDE SEQUENCE [LARGE SCALE GENOMIC DNA]</scope>
    <source>
        <strain evidence="4">S2_018_000_R2_104</strain>
    </source>
</reference>
<dbReference type="GO" id="GO:0005524">
    <property type="term" value="F:ATP binding"/>
    <property type="evidence" value="ECO:0007669"/>
    <property type="project" value="UniProtKB-KW"/>
</dbReference>
<dbReference type="InterPro" id="IPR025669">
    <property type="entry name" value="AAA_dom"/>
</dbReference>
<dbReference type="GO" id="GO:0009898">
    <property type="term" value="C:cytoplasmic side of plasma membrane"/>
    <property type="evidence" value="ECO:0007669"/>
    <property type="project" value="TreeGrafter"/>
</dbReference>
<evidence type="ECO:0000313" key="5">
    <source>
        <dbReference type="Proteomes" id="UP000249557"/>
    </source>
</evidence>
<dbReference type="SUPFAM" id="SSF52540">
    <property type="entry name" value="P-loop containing nucleoside triphosphate hydrolases"/>
    <property type="match status" value="1"/>
</dbReference>
<dbReference type="Pfam" id="PF13614">
    <property type="entry name" value="AAA_31"/>
    <property type="match status" value="1"/>
</dbReference>
<dbReference type="InterPro" id="IPR050625">
    <property type="entry name" value="ParA/MinD_ATPase"/>
</dbReference>
<evidence type="ECO:0000256" key="1">
    <source>
        <dbReference type="ARBA" id="ARBA00022741"/>
    </source>
</evidence>
<dbReference type="EMBL" id="QFNK01000068">
    <property type="protein sequence ID" value="PZO87216.1"/>
    <property type="molecule type" value="Genomic_DNA"/>
</dbReference>
<protein>
    <submittedName>
        <fullName evidence="4">Type II secretion protein ATPase</fullName>
    </submittedName>
</protein>
<dbReference type="GO" id="GO:0016887">
    <property type="term" value="F:ATP hydrolysis activity"/>
    <property type="evidence" value="ECO:0007669"/>
    <property type="project" value="TreeGrafter"/>
</dbReference>
<dbReference type="PANTHER" id="PTHR43384">
    <property type="entry name" value="SEPTUM SITE-DETERMINING PROTEIN MIND HOMOLOG, CHLOROPLASTIC-RELATED"/>
    <property type="match status" value="1"/>
</dbReference>